<accession>A0A2V3J0X0</accession>
<dbReference type="EMBL" id="NBIV01000017">
    <property type="protein sequence ID" value="PXF48034.1"/>
    <property type="molecule type" value="Genomic_DNA"/>
</dbReference>
<comment type="caution">
    <text evidence="2">The sequence shown here is derived from an EMBL/GenBank/DDBJ whole genome shotgun (WGS) entry which is preliminary data.</text>
</comment>
<reference evidence="2 3" key="1">
    <citation type="journal article" date="2018" name="Mol. Biol. Evol.">
        <title>Analysis of the draft genome of the red seaweed Gracilariopsis chorda provides insights into genome size evolution in Rhodophyta.</title>
        <authorList>
            <person name="Lee J."/>
            <person name="Yang E.C."/>
            <person name="Graf L."/>
            <person name="Yang J.H."/>
            <person name="Qiu H."/>
            <person name="Zel Zion U."/>
            <person name="Chan C.X."/>
            <person name="Stephens T.G."/>
            <person name="Weber A.P.M."/>
            <person name="Boo G.H."/>
            <person name="Boo S.M."/>
            <person name="Kim K.M."/>
            <person name="Shin Y."/>
            <person name="Jung M."/>
            <person name="Lee S.J."/>
            <person name="Yim H.S."/>
            <person name="Lee J.H."/>
            <person name="Bhattacharya D."/>
            <person name="Yoon H.S."/>
        </authorList>
    </citation>
    <scope>NUCLEOTIDE SEQUENCE [LARGE SCALE GENOMIC DNA]</scope>
    <source>
        <strain evidence="2 3">SKKU-2015</strain>
        <tissue evidence="2">Whole body</tissue>
    </source>
</reference>
<evidence type="ECO:0000313" key="3">
    <source>
        <dbReference type="Proteomes" id="UP000247409"/>
    </source>
</evidence>
<feature type="region of interest" description="Disordered" evidence="1">
    <location>
        <begin position="514"/>
        <end position="536"/>
    </location>
</feature>
<protein>
    <submittedName>
        <fullName evidence="2">Uncharacterized protein</fullName>
    </submittedName>
</protein>
<dbReference type="Proteomes" id="UP000247409">
    <property type="component" value="Unassembled WGS sequence"/>
</dbReference>
<feature type="region of interest" description="Disordered" evidence="1">
    <location>
        <begin position="1"/>
        <end position="41"/>
    </location>
</feature>
<sequence length="536" mass="61591">MAASAVFVAAPPLQAPRRPQRLRPRSPPACRQQPPRPTPPLRSIRAILRSMRHYERLTRPASRPNLDSSRFDLLPHHVKTPSQMLGTLSPGCEGTKGVFPRCNFACKPCYHSEHANRVRVDGMHTVTQVARQMHLLKTLRGESAHCQLIGGEVSLLSPNDHALALQTMRFFGRIPMSFTHGDFDFDYLKRLALLPDGTPRFDRLDFAVHFDMGMRGRRHAKHVRHELQLMPFRRRFVNMFRKLRKHHRVRYYLAHNMTVQPSNLPYLADTVRQLKTLGFRLLSFQPAAQQGAQQRWVSNLRDVADDHGHIVWQQIEHGMGIRLPYSLFQMGDVRCNRMCACGIVGANRAKPHQQRVFPLFDDLCQPDHRIRDLIMTEIGNIALRPRLLYIKALRTILRKPWLLWPLVCWIARVVRRAGGIWPILRFGITSLTIVMHRFMDANDVSVAWQLMQDGVQLDDSRVDRAGPRIRETMERLSACSYAMAQPEHGRVVPACVQHSVYDPVENIQLATQLPLNEPPTPASEAQLDLLNERDQL</sequence>
<gene>
    <name evidence="2" type="ORF">BWQ96_02225</name>
</gene>
<dbReference type="AlphaFoldDB" id="A0A2V3J0X0"/>
<evidence type="ECO:0000313" key="2">
    <source>
        <dbReference type="EMBL" id="PXF48034.1"/>
    </source>
</evidence>
<evidence type="ECO:0000256" key="1">
    <source>
        <dbReference type="SAM" id="MobiDB-lite"/>
    </source>
</evidence>
<organism evidence="2 3">
    <name type="scientific">Gracilariopsis chorda</name>
    <dbReference type="NCBI Taxonomy" id="448386"/>
    <lineage>
        <taxon>Eukaryota</taxon>
        <taxon>Rhodophyta</taxon>
        <taxon>Florideophyceae</taxon>
        <taxon>Rhodymeniophycidae</taxon>
        <taxon>Gracilariales</taxon>
        <taxon>Gracilariaceae</taxon>
        <taxon>Gracilariopsis</taxon>
    </lineage>
</organism>
<name>A0A2V3J0X0_9FLOR</name>
<keyword evidence="3" id="KW-1185">Reference proteome</keyword>
<proteinExistence type="predicted"/>
<dbReference type="OrthoDB" id="3847at2759"/>